<dbReference type="EC" id="2.7.7.7" evidence="1"/>
<evidence type="ECO:0000313" key="11">
    <source>
        <dbReference type="Proteomes" id="UP000233387"/>
    </source>
</evidence>
<dbReference type="PANTHER" id="PTHR34388:SF1">
    <property type="entry name" value="DNA POLYMERASE III SUBUNIT DELTA"/>
    <property type="match status" value="1"/>
</dbReference>
<evidence type="ECO:0000256" key="1">
    <source>
        <dbReference type="ARBA" id="ARBA00012417"/>
    </source>
</evidence>
<dbReference type="InterPro" id="IPR005790">
    <property type="entry name" value="DNA_polIII_delta"/>
</dbReference>
<keyword evidence="5" id="KW-0235">DNA replication</keyword>
<feature type="domain" description="DNA polymerase III delta N-terminal" evidence="9">
    <location>
        <begin position="22"/>
        <end position="143"/>
    </location>
</feature>
<dbReference type="Proteomes" id="UP000233387">
    <property type="component" value="Unassembled WGS sequence"/>
</dbReference>
<dbReference type="Pfam" id="PF06144">
    <property type="entry name" value="DNA_pol3_delta"/>
    <property type="match status" value="1"/>
</dbReference>
<keyword evidence="6" id="KW-0239">DNA-directed DNA polymerase</keyword>
<dbReference type="GO" id="GO:0006261">
    <property type="term" value="P:DNA-templated DNA replication"/>
    <property type="evidence" value="ECO:0007669"/>
    <property type="project" value="TreeGrafter"/>
</dbReference>
<dbReference type="InterPro" id="IPR010372">
    <property type="entry name" value="DNA_pol3_delta_N"/>
</dbReference>
<dbReference type="Gene3D" id="3.40.50.300">
    <property type="entry name" value="P-loop containing nucleotide triphosphate hydrolases"/>
    <property type="match status" value="1"/>
</dbReference>
<evidence type="ECO:0000256" key="5">
    <source>
        <dbReference type="ARBA" id="ARBA00022705"/>
    </source>
</evidence>
<dbReference type="Gene3D" id="1.10.8.60">
    <property type="match status" value="1"/>
</dbReference>
<keyword evidence="4" id="KW-0548">Nucleotidyltransferase</keyword>
<dbReference type="Gene3D" id="1.20.272.10">
    <property type="match status" value="1"/>
</dbReference>
<dbReference type="OrthoDB" id="1172326at2"/>
<evidence type="ECO:0000256" key="7">
    <source>
        <dbReference type="ARBA" id="ARBA00034754"/>
    </source>
</evidence>
<dbReference type="EMBL" id="NKXO01000020">
    <property type="protein sequence ID" value="PKQ69288.1"/>
    <property type="molecule type" value="Genomic_DNA"/>
</dbReference>
<evidence type="ECO:0000313" key="10">
    <source>
        <dbReference type="EMBL" id="PKQ69288.1"/>
    </source>
</evidence>
<name>A0A2N3IG99_9BACT</name>
<evidence type="ECO:0000256" key="8">
    <source>
        <dbReference type="ARBA" id="ARBA00049244"/>
    </source>
</evidence>
<evidence type="ECO:0000256" key="2">
    <source>
        <dbReference type="ARBA" id="ARBA00017703"/>
    </source>
</evidence>
<dbReference type="GO" id="GO:0003887">
    <property type="term" value="F:DNA-directed DNA polymerase activity"/>
    <property type="evidence" value="ECO:0007669"/>
    <property type="project" value="UniProtKB-KW"/>
</dbReference>
<evidence type="ECO:0000256" key="4">
    <source>
        <dbReference type="ARBA" id="ARBA00022695"/>
    </source>
</evidence>
<keyword evidence="3" id="KW-0808">Transferase</keyword>
<reference evidence="10 11" key="1">
    <citation type="submission" date="2017-06" db="EMBL/GenBank/DDBJ databases">
        <title>Raineya orbicola gen. nov., sp. nov. a slightly thermophilic bacterium of the phylum Bacteroidetes and the description of Raineyaceae fam. nov.</title>
        <authorList>
            <person name="Albuquerque L."/>
            <person name="Polonia A.R.M."/>
            <person name="Barroso C."/>
            <person name="Froufe H.J.C."/>
            <person name="Lage O."/>
            <person name="Lobo-Da-Cunha A."/>
            <person name="Egas C."/>
            <person name="Da Costa M.S."/>
        </authorList>
    </citation>
    <scope>NUCLEOTIDE SEQUENCE [LARGE SCALE GENOMIC DNA]</scope>
    <source>
        <strain evidence="10 11">SPSPC-11</strain>
    </source>
</reference>
<evidence type="ECO:0000259" key="9">
    <source>
        <dbReference type="Pfam" id="PF06144"/>
    </source>
</evidence>
<dbReference type="RefSeq" id="WP_101358712.1">
    <property type="nucleotide sequence ID" value="NZ_NKXO01000020.1"/>
</dbReference>
<dbReference type="NCBIfam" id="TIGR01128">
    <property type="entry name" value="holA"/>
    <property type="match status" value="1"/>
</dbReference>
<accession>A0A2N3IG99</accession>
<comment type="catalytic activity">
    <reaction evidence="8">
        <text>DNA(n) + a 2'-deoxyribonucleoside 5'-triphosphate = DNA(n+1) + diphosphate</text>
        <dbReference type="Rhea" id="RHEA:22508"/>
        <dbReference type="Rhea" id="RHEA-COMP:17339"/>
        <dbReference type="Rhea" id="RHEA-COMP:17340"/>
        <dbReference type="ChEBI" id="CHEBI:33019"/>
        <dbReference type="ChEBI" id="CHEBI:61560"/>
        <dbReference type="ChEBI" id="CHEBI:173112"/>
        <dbReference type="EC" id="2.7.7.7"/>
    </reaction>
</comment>
<evidence type="ECO:0000256" key="3">
    <source>
        <dbReference type="ARBA" id="ARBA00022679"/>
    </source>
</evidence>
<proteinExistence type="inferred from homology"/>
<keyword evidence="11" id="KW-1185">Reference proteome</keyword>
<dbReference type="AlphaFoldDB" id="A0A2N3IG99"/>
<sequence length="342" mass="39905">MPLLKFEEIRKDLQNRKFASVYFLHGEENYHIDYVTDFIEQNALQEFEKGFNQIVMYGKDSQMGQIVNNARRFPMMAEKQVLIVKEFQDLPDLRNDEGQKILQKYLENPAPTTILVLAHKHKTFDKRKSLYKTLEKNAVILETKKPYDSEIPKWIEQFVAERKCKISPVAVALLVEFIGNDLSRLAKEIEKITINFAEGENEITEELVRKYVGESREYTVFDLQKALQEKDVFKANKIVHFFAQNPKDNPIIPIILILFQFFAKLLVLHQSTDKNEAHLSELLGVNRFFVKDYLKAAQNYPLPKVIACIHYLHEADLRSKGIDAGNMEESDILKELIFKILH</sequence>
<dbReference type="SUPFAM" id="SSF48019">
    <property type="entry name" value="post-AAA+ oligomerization domain-like"/>
    <property type="match status" value="1"/>
</dbReference>
<gene>
    <name evidence="10" type="ORF">Rain11_1441</name>
</gene>
<dbReference type="InterPro" id="IPR008921">
    <property type="entry name" value="DNA_pol3_clamp-load_cplx_C"/>
</dbReference>
<organism evidence="10 11">
    <name type="scientific">Raineya orbicola</name>
    <dbReference type="NCBI Taxonomy" id="2016530"/>
    <lineage>
        <taxon>Bacteria</taxon>
        <taxon>Pseudomonadati</taxon>
        <taxon>Bacteroidota</taxon>
        <taxon>Cytophagia</taxon>
        <taxon>Cytophagales</taxon>
        <taxon>Raineyaceae</taxon>
        <taxon>Raineya</taxon>
    </lineage>
</organism>
<dbReference type="InterPro" id="IPR027417">
    <property type="entry name" value="P-loop_NTPase"/>
</dbReference>
<comment type="caution">
    <text evidence="10">The sequence shown here is derived from an EMBL/GenBank/DDBJ whole genome shotgun (WGS) entry which is preliminary data.</text>
</comment>
<dbReference type="PANTHER" id="PTHR34388">
    <property type="entry name" value="DNA POLYMERASE III SUBUNIT DELTA"/>
    <property type="match status" value="1"/>
</dbReference>
<comment type="similarity">
    <text evidence="7">Belongs to the DNA polymerase HolA subunit family.</text>
</comment>
<dbReference type="GO" id="GO:0009360">
    <property type="term" value="C:DNA polymerase III complex"/>
    <property type="evidence" value="ECO:0007669"/>
    <property type="project" value="InterPro"/>
</dbReference>
<dbReference type="GO" id="GO:0003677">
    <property type="term" value="F:DNA binding"/>
    <property type="evidence" value="ECO:0007669"/>
    <property type="project" value="InterPro"/>
</dbReference>
<protein>
    <recommendedName>
        <fullName evidence="2">DNA polymerase III subunit delta</fullName>
        <ecNumber evidence="1">2.7.7.7</ecNumber>
    </recommendedName>
</protein>
<dbReference type="SUPFAM" id="SSF52540">
    <property type="entry name" value="P-loop containing nucleoside triphosphate hydrolases"/>
    <property type="match status" value="1"/>
</dbReference>
<evidence type="ECO:0000256" key="6">
    <source>
        <dbReference type="ARBA" id="ARBA00022932"/>
    </source>
</evidence>